<evidence type="ECO:0000256" key="6">
    <source>
        <dbReference type="PROSITE-ProRule" id="PRU00169"/>
    </source>
</evidence>
<dbReference type="PANTHER" id="PTHR32071">
    <property type="entry name" value="TRANSCRIPTIONAL REGULATORY PROTEIN"/>
    <property type="match status" value="1"/>
</dbReference>
<evidence type="ECO:0000259" key="7">
    <source>
        <dbReference type="PROSITE" id="PS50045"/>
    </source>
</evidence>
<dbReference type="InterPro" id="IPR058031">
    <property type="entry name" value="AAA_lid_NorR"/>
</dbReference>
<dbReference type="InterPro" id="IPR025944">
    <property type="entry name" value="Sigma_54_int_dom_CS"/>
</dbReference>
<comment type="caution">
    <text evidence="6">Lacks conserved residue(s) required for the propagation of feature annotation.</text>
</comment>
<dbReference type="Gene3D" id="3.40.50.300">
    <property type="entry name" value="P-loop containing nucleotide triphosphate hydrolases"/>
    <property type="match status" value="1"/>
</dbReference>
<dbReference type="PANTHER" id="PTHR32071:SF112">
    <property type="entry name" value="REGULATORY PROTEIN"/>
    <property type="match status" value="1"/>
</dbReference>
<comment type="caution">
    <text evidence="9">The sequence shown here is derived from an EMBL/GenBank/DDBJ whole genome shotgun (WGS) entry which is preliminary data.</text>
</comment>
<dbReference type="InterPro" id="IPR002197">
    <property type="entry name" value="HTH_Fis"/>
</dbReference>
<name>A0ABQ1QGV2_9RHOB</name>
<evidence type="ECO:0000256" key="2">
    <source>
        <dbReference type="ARBA" id="ARBA00022840"/>
    </source>
</evidence>
<dbReference type="InterPro" id="IPR009057">
    <property type="entry name" value="Homeodomain-like_sf"/>
</dbReference>
<gene>
    <name evidence="9" type="ORF">GCM10011358_09520</name>
</gene>
<sequence length="461" mass="49244">MGMGMSHDMDSRLEPGAGGRWPGVSAMLVTDGDESRSLPEAPFRRVGLDVARADSLADAKRICSTLRPRLVFLPLNVDGRPAADILSKCLASQPAPVVVVIASHNEINAAAAAMRAGAFDCLFRPFSPGRLEKTIIAALKTLPEPVAPVGGASVSHNPAPLLDDEAEDAGPILAASQEIRGLLDRARMLAASDAPVIITGEGGTGKSLFAQEIHASSPRARAPLALLNAPTLTPEMFELEVGRHAGEGTLVFEEICELDARIQCRLLALIDEQTNKNRRPRIIATTRHDPQIAIREGRLRAALYYRLNVATVALPPLRGRGEDIALIARTRLREHARAQGNAITGFSEGALELLTRHDWPGNVRELVNLIWSLALTEQGPLITPAALPDHIGKPAADGPGAAPAADDVGFLGLPLAEIERRVIEATIHAENGSVPRAARVLDVSPSTLYRKLENWAKRASD</sequence>
<evidence type="ECO:0000256" key="5">
    <source>
        <dbReference type="ARBA" id="ARBA00023163"/>
    </source>
</evidence>
<keyword evidence="2" id="KW-0067">ATP-binding</keyword>
<keyword evidence="3" id="KW-0902">Two-component regulatory system</keyword>
<evidence type="ECO:0000256" key="3">
    <source>
        <dbReference type="ARBA" id="ARBA00023012"/>
    </source>
</evidence>
<dbReference type="PROSITE" id="PS00688">
    <property type="entry name" value="SIGMA54_INTERACT_3"/>
    <property type="match status" value="1"/>
</dbReference>
<keyword evidence="1" id="KW-0547">Nucleotide-binding</keyword>
<feature type="domain" description="Response regulatory" evidence="8">
    <location>
        <begin position="25"/>
        <end position="139"/>
    </location>
</feature>
<dbReference type="Proteomes" id="UP000617355">
    <property type="component" value="Unassembled WGS sequence"/>
</dbReference>
<evidence type="ECO:0000259" key="8">
    <source>
        <dbReference type="PROSITE" id="PS50110"/>
    </source>
</evidence>
<dbReference type="Gene3D" id="3.40.50.2300">
    <property type="match status" value="1"/>
</dbReference>
<keyword evidence="4" id="KW-0805">Transcription regulation</keyword>
<keyword evidence="5" id="KW-0804">Transcription</keyword>
<dbReference type="Pfam" id="PF25601">
    <property type="entry name" value="AAA_lid_14"/>
    <property type="match status" value="1"/>
</dbReference>
<dbReference type="Gene3D" id="1.10.8.60">
    <property type="match status" value="1"/>
</dbReference>
<dbReference type="InterPro" id="IPR011006">
    <property type="entry name" value="CheY-like_superfamily"/>
</dbReference>
<evidence type="ECO:0000313" key="9">
    <source>
        <dbReference type="EMBL" id="GGD27338.1"/>
    </source>
</evidence>
<dbReference type="Pfam" id="PF14532">
    <property type="entry name" value="Sigma54_activ_2"/>
    <property type="match status" value="1"/>
</dbReference>
<feature type="domain" description="Sigma-54 factor interaction" evidence="7">
    <location>
        <begin position="172"/>
        <end position="375"/>
    </location>
</feature>
<dbReference type="Pfam" id="PF00072">
    <property type="entry name" value="Response_reg"/>
    <property type="match status" value="1"/>
</dbReference>
<dbReference type="SUPFAM" id="SSF52172">
    <property type="entry name" value="CheY-like"/>
    <property type="match status" value="1"/>
</dbReference>
<dbReference type="EMBL" id="BMGI01000001">
    <property type="protein sequence ID" value="GGD27338.1"/>
    <property type="molecule type" value="Genomic_DNA"/>
</dbReference>
<dbReference type="PROSITE" id="PS50110">
    <property type="entry name" value="RESPONSE_REGULATORY"/>
    <property type="match status" value="1"/>
</dbReference>
<reference evidence="10" key="1">
    <citation type="journal article" date="2019" name="Int. J. Syst. Evol. Microbiol.">
        <title>The Global Catalogue of Microorganisms (GCM) 10K type strain sequencing project: providing services to taxonomists for standard genome sequencing and annotation.</title>
        <authorList>
            <consortium name="The Broad Institute Genomics Platform"/>
            <consortium name="The Broad Institute Genome Sequencing Center for Infectious Disease"/>
            <person name="Wu L."/>
            <person name="Ma J."/>
        </authorList>
    </citation>
    <scope>NUCLEOTIDE SEQUENCE [LARGE SCALE GENOMIC DNA]</scope>
    <source>
        <strain evidence="10">CGMCC 1.12922</strain>
    </source>
</reference>
<keyword evidence="10" id="KW-1185">Reference proteome</keyword>
<dbReference type="CDD" id="cd00009">
    <property type="entry name" value="AAA"/>
    <property type="match status" value="1"/>
</dbReference>
<evidence type="ECO:0000256" key="1">
    <source>
        <dbReference type="ARBA" id="ARBA00022741"/>
    </source>
</evidence>
<dbReference type="Gene3D" id="1.10.10.60">
    <property type="entry name" value="Homeodomain-like"/>
    <property type="match status" value="1"/>
</dbReference>
<evidence type="ECO:0000313" key="10">
    <source>
        <dbReference type="Proteomes" id="UP000617355"/>
    </source>
</evidence>
<organism evidence="9 10">
    <name type="scientific">Sinisalibacter lacisalsi</name>
    <dbReference type="NCBI Taxonomy" id="1526570"/>
    <lineage>
        <taxon>Bacteria</taxon>
        <taxon>Pseudomonadati</taxon>
        <taxon>Pseudomonadota</taxon>
        <taxon>Alphaproteobacteria</taxon>
        <taxon>Rhodobacterales</taxon>
        <taxon>Roseobacteraceae</taxon>
        <taxon>Sinisalibacter</taxon>
    </lineage>
</organism>
<dbReference type="SUPFAM" id="SSF46689">
    <property type="entry name" value="Homeodomain-like"/>
    <property type="match status" value="1"/>
</dbReference>
<dbReference type="InterPro" id="IPR001789">
    <property type="entry name" value="Sig_transdc_resp-reg_receiver"/>
</dbReference>
<evidence type="ECO:0000256" key="4">
    <source>
        <dbReference type="ARBA" id="ARBA00023015"/>
    </source>
</evidence>
<dbReference type="SUPFAM" id="SSF52540">
    <property type="entry name" value="P-loop containing nucleoside triphosphate hydrolases"/>
    <property type="match status" value="1"/>
</dbReference>
<proteinExistence type="predicted"/>
<dbReference type="InterPro" id="IPR027417">
    <property type="entry name" value="P-loop_NTPase"/>
</dbReference>
<protein>
    <submittedName>
        <fullName evidence="9">Sigma-54-dependent Fis family transcriptional regulator</fullName>
    </submittedName>
</protein>
<dbReference type="InterPro" id="IPR002078">
    <property type="entry name" value="Sigma_54_int"/>
</dbReference>
<dbReference type="PROSITE" id="PS50045">
    <property type="entry name" value="SIGMA54_INTERACT_4"/>
    <property type="match status" value="1"/>
</dbReference>
<accession>A0ABQ1QGV2</accession>
<dbReference type="Pfam" id="PF02954">
    <property type="entry name" value="HTH_8"/>
    <property type="match status" value="1"/>
</dbReference>